<dbReference type="InterPro" id="IPR016102">
    <property type="entry name" value="Succinyl-CoA_synth-like"/>
</dbReference>
<sequence length="898" mass="96095">MASADDPTVVPPDGYPRQWEADVLLADGATVHVRPIRPDDADRLVAFHNRQSPESIYLRFFSARPRLSPREVERFTHIDYVDRMAFVAVLGDEMIGVARYDREPETPRAEVAFITDDHHHGRGLATLLLEYLAAVAREHGITTFTATTLPQNRKMLGVFKQAGFTVSTRFSEGVIEVLLGIEESREALAAIEDRERRAEARSILRLLSPRSVAVIGAGRQRGGLGHEAFRNVLAGGFNGPAYPVNASAPYVLSVRTYPTILDIPDEVDLAVVAVPGPEVLAVVEQCAEKGVKGLVVISAGFAETGPEGAELQRRVVEVARGNGMRLVGPNCMGVVNTAPLVSLRATFAPITPTPGGLAFLSQSGTLGTAIVENMHELGLGLSSFLSLGNKADVSLNDLLQFWEQDERTDAVLLYLESFGNLRKFTRIARRVGRSKPIVSVTSTGARLDTAGELDLPPDATLDALLRQSGVIRVSTLTALFDVTRVLLSQPLPRGPRVAIVSNSSGPARLAVDACRGAGLQPAVLQEETRQAIQAAVPIATHVANPLDLTHAAGPSHYESTLRRVLADPGVDSVIAIFAPPLLARTDQVAMSIAAAADGADKPVLAVVLGADARRGGVAADLPVPLYGFPEEAARALGRVAQYRSWLIEQEGRIPEIEDADPELAHEIVARELATEATTVLDHETAMQLVATYGIRLIPTHLVDDEDAAVAAAHQIGLPVVLKATGLERLSKTETGGLAVDLHRDDEVRQSYERMVDHLGDAMRPAVVQPMVPTGLDVAIRLVQNAAVGSVISIGVGGVVVDQVGFDSLRFLPLTDVDAATLIDSSRIGALLPDGSPERAHLCELLLRISALAEAVPEVADLRLNPVIVSASGAAVTEVRVRIARWTADEHAVRRIEED</sequence>
<evidence type="ECO:0000259" key="2">
    <source>
        <dbReference type="PROSITE" id="PS50975"/>
    </source>
</evidence>
<dbReference type="PROSITE" id="PS51186">
    <property type="entry name" value="GNAT"/>
    <property type="match status" value="1"/>
</dbReference>
<evidence type="ECO:0000313" key="4">
    <source>
        <dbReference type="EMBL" id="QGG95089.1"/>
    </source>
</evidence>
<dbReference type="SUPFAM" id="SSF55729">
    <property type="entry name" value="Acyl-CoA N-acyltransferases (Nat)"/>
    <property type="match status" value="1"/>
</dbReference>
<feature type="domain" description="ATP-grasp" evidence="2">
    <location>
        <begin position="686"/>
        <end position="884"/>
    </location>
</feature>
<dbReference type="InterPro" id="IPR011761">
    <property type="entry name" value="ATP-grasp"/>
</dbReference>
<dbReference type="SMART" id="SM00881">
    <property type="entry name" value="CoA_binding"/>
    <property type="match status" value="1"/>
</dbReference>
<feature type="domain" description="N-acetyltransferase" evidence="3">
    <location>
        <begin position="31"/>
        <end position="188"/>
    </location>
</feature>
<dbReference type="Proteomes" id="UP000334019">
    <property type="component" value="Chromosome"/>
</dbReference>
<dbReference type="Gene3D" id="3.40.50.261">
    <property type="entry name" value="Succinyl-CoA synthetase domains"/>
    <property type="match status" value="2"/>
</dbReference>
<dbReference type="InterPro" id="IPR043938">
    <property type="entry name" value="Ligase_CoA_dom"/>
</dbReference>
<proteinExistence type="predicted"/>
<dbReference type="Gene3D" id="3.30.1490.20">
    <property type="entry name" value="ATP-grasp fold, A domain"/>
    <property type="match status" value="1"/>
</dbReference>
<evidence type="ECO:0000256" key="1">
    <source>
        <dbReference type="PROSITE-ProRule" id="PRU00409"/>
    </source>
</evidence>
<dbReference type="Pfam" id="PF13607">
    <property type="entry name" value="Succ_CoA_lig"/>
    <property type="match status" value="1"/>
</dbReference>
<keyword evidence="1" id="KW-0067">ATP-binding</keyword>
<dbReference type="GO" id="GO:0005524">
    <property type="term" value="F:ATP binding"/>
    <property type="evidence" value="ECO:0007669"/>
    <property type="project" value="UniProtKB-UniRule"/>
</dbReference>
<dbReference type="AlphaFoldDB" id="A0A5Q2RDX9"/>
<dbReference type="CDD" id="cd04301">
    <property type="entry name" value="NAT_SF"/>
    <property type="match status" value="1"/>
</dbReference>
<dbReference type="GO" id="GO:0016747">
    <property type="term" value="F:acyltransferase activity, transferring groups other than amino-acyl groups"/>
    <property type="evidence" value="ECO:0007669"/>
    <property type="project" value="InterPro"/>
</dbReference>
<dbReference type="SUPFAM" id="SSF51735">
    <property type="entry name" value="NAD(P)-binding Rossmann-fold domains"/>
    <property type="match status" value="1"/>
</dbReference>
<accession>A0A5Q2RDX9</accession>
<evidence type="ECO:0000259" key="3">
    <source>
        <dbReference type="PROSITE" id="PS51186"/>
    </source>
</evidence>
<dbReference type="PANTHER" id="PTHR42793:SF1">
    <property type="entry name" value="PEPTIDYL-LYSINE N-ACETYLTRANSFERASE PATZ"/>
    <property type="match status" value="1"/>
</dbReference>
<dbReference type="Gene3D" id="3.30.470.20">
    <property type="entry name" value="ATP-grasp fold, B domain"/>
    <property type="match status" value="1"/>
</dbReference>
<dbReference type="KEGG" id="atq:GH723_08220"/>
<dbReference type="Gene3D" id="3.40.50.720">
    <property type="entry name" value="NAD(P)-binding Rossmann-like Domain"/>
    <property type="match status" value="1"/>
</dbReference>
<protein>
    <submittedName>
        <fullName evidence="4">GNAT family N-acetyltransferase</fullName>
    </submittedName>
</protein>
<dbReference type="InterPro" id="IPR016181">
    <property type="entry name" value="Acyl_CoA_acyltransferase"/>
</dbReference>
<dbReference type="GO" id="GO:0046872">
    <property type="term" value="F:metal ion binding"/>
    <property type="evidence" value="ECO:0007669"/>
    <property type="project" value="InterPro"/>
</dbReference>
<dbReference type="SUPFAM" id="SSF56059">
    <property type="entry name" value="Glutathione synthetase ATP-binding domain-like"/>
    <property type="match status" value="1"/>
</dbReference>
<dbReference type="Pfam" id="PF13549">
    <property type="entry name" value="ATP-grasp_5"/>
    <property type="match status" value="1"/>
</dbReference>
<keyword evidence="1" id="KW-0547">Nucleotide-binding</keyword>
<dbReference type="PROSITE" id="PS50975">
    <property type="entry name" value="ATP_GRASP"/>
    <property type="match status" value="1"/>
</dbReference>
<dbReference type="GO" id="GO:0043758">
    <property type="term" value="F:acetate-CoA ligase (ADP-forming) activity"/>
    <property type="evidence" value="ECO:0007669"/>
    <property type="project" value="InterPro"/>
</dbReference>
<dbReference type="RefSeq" id="WP_153759197.1">
    <property type="nucleotide sequence ID" value="NZ_CP045851.1"/>
</dbReference>
<name>A0A5Q2RDX9_9ACTN</name>
<dbReference type="SUPFAM" id="SSF52210">
    <property type="entry name" value="Succinyl-CoA synthetase domains"/>
    <property type="match status" value="2"/>
</dbReference>
<keyword evidence="4" id="KW-0808">Transferase</keyword>
<dbReference type="Pfam" id="PF00583">
    <property type="entry name" value="Acetyltransf_1"/>
    <property type="match status" value="1"/>
</dbReference>
<dbReference type="PANTHER" id="PTHR42793">
    <property type="entry name" value="COA BINDING DOMAIN CONTAINING PROTEIN"/>
    <property type="match status" value="1"/>
</dbReference>
<dbReference type="Gene3D" id="3.40.630.30">
    <property type="match status" value="1"/>
</dbReference>
<dbReference type="InterPro" id="IPR013815">
    <property type="entry name" value="ATP_grasp_subdomain_1"/>
</dbReference>
<dbReference type="Pfam" id="PF19045">
    <property type="entry name" value="Ligase_CoA_2"/>
    <property type="match status" value="1"/>
</dbReference>
<dbReference type="EMBL" id="CP045851">
    <property type="protein sequence ID" value="QGG95089.1"/>
    <property type="molecule type" value="Genomic_DNA"/>
</dbReference>
<gene>
    <name evidence="4" type="ORF">GH723_08220</name>
</gene>
<dbReference type="InterPro" id="IPR036291">
    <property type="entry name" value="NAD(P)-bd_dom_sf"/>
</dbReference>
<dbReference type="InterPro" id="IPR032875">
    <property type="entry name" value="Succ_CoA_lig_flav_dom"/>
</dbReference>
<organism evidence="4 5">
    <name type="scientific">Actinomarinicola tropica</name>
    <dbReference type="NCBI Taxonomy" id="2789776"/>
    <lineage>
        <taxon>Bacteria</taxon>
        <taxon>Bacillati</taxon>
        <taxon>Actinomycetota</taxon>
        <taxon>Acidimicrobiia</taxon>
        <taxon>Acidimicrobiales</taxon>
        <taxon>Iamiaceae</taxon>
        <taxon>Actinomarinicola</taxon>
    </lineage>
</organism>
<evidence type="ECO:0000313" key="5">
    <source>
        <dbReference type="Proteomes" id="UP000334019"/>
    </source>
</evidence>
<dbReference type="Pfam" id="PF13380">
    <property type="entry name" value="CoA_binding_2"/>
    <property type="match status" value="1"/>
</dbReference>
<dbReference type="InterPro" id="IPR003781">
    <property type="entry name" value="CoA-bd"/>
</dbReference>
<dbReference type="InterPro" id="IPR000182">
    <property type="entry name" value="GNAT_dom"/>
</dbReference>
<keyword evidence="5" id="KW-1185">Reference proteome</keyword>
<reference evidence="4 5" key="1">
    <citation type="submission" date="2019-11" db="EMBL/GenBank/DDBJ databases">
        <authorList>
            <person name="He Y."/>
        </authorList>
    </citation>
    <scope>NUCLEOTIDE SEQUENCE [LARGE SCALE GENOMIC DNA]</scope>
    <source>
        <strain evidence="4 5">SCSIO 58843</strain>
    </source>
</reference>